<dbReference type="RefSeq" id="XP_016762430.1">
    <property type="nucleotide sequence ID" value="XM_016907599.1"/>
</dbReference>
<gene>
    <name evidence="1" type="ORF">SEPMUDRAFT_155073</name>
</gene>
<evidence type="ECO:0000313" key="2">
    <source>
        <dbReference type="Proteomes" id="UP000016931"/>
    </source>
</evidence>
<dbReference type="Proteomes" id="UP000016931">
    <property type="component" value="Unassembled WGS sequence"/>
</dbReference>
<dbReference type="eggNOG" id="ENOG502SXNH">
    <property type="taxonomic scope" value="Eukaryota"/>
</dbReference>
<dbReference type="HOGENOM" id="CLU_1042029_0_0_1"/>
<reference evidence="1 2" key="1">
    <citation type="journal article" date="2012" name="PLoS Pathog.">
        <title>Diverse lifestyles and strategies of plant pathogenesis encoded in the genomes of eighteen Dothideomycetes fungi.</title>
        <authorList>
            <person name="Ohm R.A."/>
            <person name="Feau N."/>
            <person name="Henrissat B."/>
            <person name="Schoch C.L."/>
            <person name="Horwitz B.A."/>
            <person name="Barry K.W."/>
            <person name="Condon B.J."/>
            <person name="Copeland A.C."/>
            <person name="Dhillon B."/>
            <person name="Glaser F."/>
            <person name="Hesse C.N."/>
            <person name="Kosti I."/>
            <person name="LaButti K."/>
            <person name="Lindquist E.A."/>
            <person name="Lucas S."/>
            <person name="Salamov A.A."/>
            <person name="Bradshaw R.E."/>
            <person name="Ciuffetti L."/>
            <person name="Hamelin R.C."/>
            <person name="Kema G.H.J."/>
            <person name="Lawrence C."/>
            <person name="Scott J.A."/>
            <person name="Spatafora J.W."/>
            <person name="Turgeon B.G."/>
            <person name="de Wit P.J.G.M."/>
            <person name="Zhong S."/>
            <person name="Goodwin S.B."/>
            <person name="Grigoriev I.V."/>
        </authorList>
    </citation>
    <scope>NUCLEOTIDE SEQUENCE [LARGE SCALE GENOMIC DNA]</scope>
    <source>
        <strain evidence="1 2">SO2202</strain>
    </source>
</reference>
<dbReference type="OMA" id="TERTQCT"/>
<keyword evidence="2" id="KW-1185">Reference proteome</keyword>
<dbReference type="EMBL" id="KB456262">
    <property type="protein sequence ID" value="EMF14309.1"/>
    <property type="molecule type" value="Genomic_DNA"/>
</dbReference>
<sequence length="285" mass="32642">MASTTPSPFLSLPQELRDIIYQHALRDSLRRYDDLGEYKANEIPMPAKQEHDNNIADGGLLFNYTAQCPRPVWYTLLLCCRTTNRDIRELAQTTALNQMIDIKPAVVDLNLSPTTSTATWQHLPSHPQQITSLQINIRLSHIYESSLTSASPDTDNAIIRAIFHLVRQYCCFGPHLSRGKPLSRPLQLETVLLEIEPDLRAIQPPQGLVFANNHPQQLATVSGVFWIWLSRFARSGLLWERVENLKWNCKYIAETEGEVVTSRVTNHGWSEDDRTMFRELGYSWD</sequence>
<proteinExistence type="predicted"/>
<accession>M3D8T8</accession>
<evidence type="ECO:0000313" key="1">
    <source>
        <dbReference type="EMBL" id="EMF14309.1"/>
    </source>
</evidence>
<dbReference type="GeneID" id="27904736"/>
<dbReference type="AlphaFoldDB" id="M3D8T8"/>
<organism evidence="1 2">
    <name type="scientific">Sphaerulina musiva (strain SO2202)</name>
    <name type="common">Poplar stem canker fungus</name>
    <name type="synonym">Septoria musiva</name>
    <dbReference type="NCBI Taxonomy" id="692275"/>
    <lineage>
        <taxon>Eukaryota</taxon>
        <taxon>Fungi</taxon>
        <taxon>Dikarya</taxon>
        <taxon>Ascomycota</taxon>
        <taxon>Pezizomycotina</taxon>
        <taxon>Dothideomycetes</taxon>
        <taxon>Dothideomycetidae</taxon>
        <taxon>Mycosphaerellales</taxon>
        <taxon>Mycosphaerellaceae</taxon>
        <taxon>Sphaerulina</taxon>
    </lineage>
</organism>
<dbReference type="OrthoDB" id="3818343at2759"/>
<name>M3D8T8_SPHMS</name>
<protein>
    <submittedName>
        <fullName evidence="1">Uncharacterized protein</fullName>
    </submittedName>
</protein>